<dbReference type="VEuPathDB" id="FungiDB:KRP22_5626"/>
<dbReference type="AlphaFoldDB" id="H3GH97"/>
<dbReference type="EMBL" id="DS566009">
    <property type="status" value="NOT_ANNOTATED_CDS"/>
    <property type="molecule type" value="Genomic_DNA"/>
</dbReference>
<evidence type="ECO:0000313" key="4">
    <source>
        <dbReference type="Proteomes" id="UP000005238"/>
    </source>
</evidence>
<reference evidence="4" key="1">
    <citation type="journal article" date="2006" name="Science">
        <title>Phytophthora genome sequences uncover evolutionary origins and mechanisms of pathogenesis.</title>
        <authorList>
            <person name="Tyler B.M."/>
            <person name="Tripathy S."/>
            <person name="Zhang X."/>
            <person name="Dehal P."/>
            <person name="Jiang R.H."/>
            <person name="Aerts A."/>
            <person name="Arredondo F.D."/>
            <person name="Baxter L."/>
            <person name="Bensasson D."/>
            <person name="Beynon J.L."/>
            <person name="Chapman J."/>
            <person name="Damasceno C.M."/>
            <person name="Dorrance A.E."/>
            <person name="Dou D."/>
            <person name="Dickerman A.W."/>
            <person name="Dubchak I.L."/>
            <person name="Garbelotto M."/>
            <person name="Gijzen M."/>
            <person name="Gordon S.G."/>
            <person name="Govers F."/>
            <person name="Grunwald N.J."/>
            <person name="Huang W."/>
            <person name="Ivors K.L."/>
            <person name="Jones R.W."/>
            <person name="Kamoun S."/>
            <person name="Krampis K."/>
            <person name="Lamour K.H."/>
            <person name="Lee M.K."/>
            <person name="McDonald W.H."/>
            <person name="Medina M."/>
            <person name="Meijer H.J."/>
            <person name="Nordberg E.K."/>
            <person name="Maclean D.J."/>
            <person name="Ospina-Giraldo M.D."/>
            <person name="Morris P.F."/>
            <person name="Phuntumart V."/>
            <person name="Putnam N.H."/>
            <person name="Rash S."/>
            <person name="Rose J.K."/>
            <person name="Sakihama Y."/>
            <person name="Salamov A.A."/>
            <person name="Savidor A."/>
            <person name="Scheuring C.F."/>
            <person name="Smith B.M."/>
            <person name="Sobral B.W."/>
            <person name="Terry A."/>
            <person name="Torto-Alalibo T.A."/>
            <person name="Win J."/>
            <person name="Xu Z."/>
            <person name="Zhang H."/>
            <person name="Grigoriev I.V."/>
            <person name="Rokhsar D.S."/>
            <person name="Boore J.L."/>
        </authorList>
    </citation>
    <scope>NUCLEOTIDE SEQUENCE [LARGE SCALE GENOMIC DNA]</scope>
    <source>
        <strain evidence="4">Pr102</strain>
    </source>
</reference>
<dbReference type="EnsemblProtists" id="Phyra75280">
    <property type="protein sequence ID" value="Phyra75280"/>
    <property type="gene ID" value="Phyra75280"/>
</dbReference>
<dbReference type="Pfam" id="PF23202">
    <property type="entry name" value="PAH_ZNF598"/>
    <property type="match status" value="1"/>
</dbReference>
<evidence type="ECO:0000313" key="3">
    <source>
        <dbReference type="EnsemblProtists" id="Phyra75280"/>
    </source>
</evidence>
<dbReference type="Proteomes" id="UP000005238">
    <property type="component" value="Unassembled WGS sequence"/>
</dbReference>
<reference evidence="3" key="2">
    <citation type="submission" date="2015-06" db="UniProtKB">
        <authorList>
            <consortium name="EnsemblProtists"/>
        </authorList>
    </citation>
    <scope>IDENTIFICATION</scope>
    <source>
        <strain evidence="3">Pr102</strain>
    </source>
</reference>
<dbReference type="InterPro" id="IPR057634">
    <property type="entry name" value="PAH_ZNF598/HEL2"/>
</dbReference>
<dbReference type="eggNOG" id="ENOG502S96A">
    <property type="taxonomic scope" value="Eukaryota"/>
</dbReference>
<feature type="domain" description="ZNF598/HEL2 PAH" evidence="2">
    <location>
        <begin position="8"/>
        <end position="76"/>
    </location>
</feature>
<dbReference type="OMA" id="QPMEADI"/>
<accession>H3GH97</accession>
<dbReference type="InParanoid" id="H3GH97"/>
<name>H3GH97_PHYRM</name>
<protein>
    <recommendedName>
        <fullName evidence="2">ZNF598/HEL2 PAH domain-containing protein</fullName>
    </recommendedName>
</protein>
<evidence type="ECO:0000256" key="1">
    <source>
        <dbReference type="SAM" id="MobiDB-lite"/>
    </source>
</evidence>
<proteinExistence type="predicted"/>
<feature type="region of interest" description="Disordered" evidence="1">
    <location>
        <begin position="257"/>
        <end position="279"/>
    </location>
</feature>
<organism evidence="3 4">
    <name type="scientific">Phytophthora ramorum</name>
    <name type="common">Sudden oak death agent</name>
    <dbReference type="NCBI Taxonomy" id="164328"/>
    <lineage>
        <taxon>Eukaryota</taxon>
        <taxon>Sar</taxon>
        <taxon>Stramenopiles</taxon>
        <taxon>Oomycota</taxon>
        <taxon>Peronosporomycetes</taxon>
        <taxon>Peronosporales</taxon>
        <taxon>Peronosporaceae</taxon>
        <taxon>Phytophthora</taxon>
    </lineage>
</organism>
<dbReference type="HOGENOM" id="CLU_027763_0_0_1"/>
<dbReference type="VEuPathDB" id="FungiDB:KRP23_6247"/>
<sequence length="380" mass="40370">MQKGVKKVVRKLLKKNKARQEEFKVNSRLFGTDFMDSQAYLDTLIKDFGAIRALQLVPCLLSIQPDILKSKALLLTAKNYLLRNEESLECELRALTAPSTRDSAKTDGVSVVGSVAIPLPDAEVKTLSPIIRTALKVPAHALAAGPQSREEVNSTATVCTSMSDHVDTVDTAAGKNDSAVLPISASKDIVSATILALKKPEFTSPPGGVSPATTIQLAEPMPEPQEAALIGPPPHVTNIVVNAPTPATTTAVRGIDANPVIKKNSESDTPSDSGDEFRAENLFGEPINPTSPQQQQEVAAISPVSSTHSFDEAESLFGERLSCSSRSSTSRRKTVTWGEAKTMEVPVQRASCINKKPAPLIFGLATAGAFDSDSDDSDVA</sequence>
<keyword evidence="4" id="KW-1185">Reference proteome</keyword>
<evidence type="ECO:0000259" key="2">
    <source>
        <dbReference type="Pfam" id="PF23202"/>
    </source>
</evidence>